<organism evidence="1 2">
    <name type="scientific">Haloarcula salinisoli</name>
    <dbReference type="NCBI Taxonomy" id="2487746"/>
    <lineage>
        <taxon>Archaea</taxon>
        <taxon>Methanobacteriati</taxon>
        <taxon>Methanobacteriota</taxon>
        <taxon>Stenosarchaea group</taxon>
        <taxon>Halobacteria</taxon>
        <taxon>Halobacteriales</taxon>
        <taxon>Haloarculaceae</taxon>
        <taxon>Haloarcula</taxon>
    </lineage>
</organism>
<dbReference type="EMBL" id="RKLQ01000002">
    <property type="protein sequence ID" value="MBX0303985.1"/>
    <property type="molecule type" value="Genomic_DNA"/>
</dbReference>
<dbReference type="AlphaFoldDB" id="A0A8J8CCW0"/>
<evidence type="ECO:0000313" key="2">
    <source>
        <dbReference type="Proteomes" id="UP000783863"/>
    </source>
</evidence>
<evidence type="ECO:0000313" key="1">
    <source>
        <dbReference type="EMBL" id="MBX0303985.1"/>
    </source>
</evidence>
<dbReference type="PROSITE" id="PS51257">
    <property type="entry name" value="PROKAR_LIPOPROTEIN"/>
    <property type="match status" value="1"/>
</dbReference>
<name>A0A8J8CCW0_9EURY</name>
<keyword evidence="2" id="KW-1185">Reference proteome</keyword>
<protein>
    <submittedName>
        <fullName evidence="1">Uncharacterized protein</fullName>
    </submittedName>
</protein>
<sequence>MLARGLAATGAVVASAGCASLFGSDSGDTAVFTQWLPAPAALNNADHYRFDYYDLATLAANRDSLGGEPTVFERTWQPVGLGWADATAVVAVGSVDVVTAEFDREAAVSDLRGAGYDRAGEYKGYARYRNPETGTVFAIADGTLLVSAVDRYAPDAVDPSDRLQTVVDARTGDVDRYAEASDDMGALVEALGAGTLVRGKTMDDPEGTTARSGRFENLVAEGARSVVDGGTVEEKWVYLYDRPRDVDTATLERYVEDNDNSSGEVDAQFGAVEDISYTQEGRKGIITGTRDAGEYYS</sequence>
<gene>
    <name evidence="1" type="ORF">EGD98_09930</name>
</gene>
<proteinExistence type="predicted"/>
<reference evidence="1" key="1">
    <citation type="submission" date="2021-06" db="EMBL/GenBank/DDBJ databases">
        <title>Halomicroarcula sp. F24A a new haloarchaeum isolated from saline soil.</title>
        <authorList>
            <person name="Duran-Viseras A."/>
            <person name="Sanchez-Porro C."/>
            <person name="Ventosa A."/>
        </authorList>
    </citation>
    <scope>NUCLEOTIDE SEQUENCE</scope>
    <source>
        <strain evidence="1">F24A</strain>
    </source>
</reference>
<dbReference type="Proteomes" id="UP000783863">
    <property type="component" value="Unassembled WGS sequence"/>
</dbReference>
<comment type="caution">
    <text evidence="1">The sequence shown here is derived from an EMBL/GenBank/DDBJ whole genome shotgun (WGS) entry which is preliminary data.</text>
</comment>
<accession>A0A8J8CCW0</accession>